<accession>A0A1W0CP11</accession>
<organism evidence="1 2">
    <name type="scientific">Chromobacterium haemolyticum</name>
    <dbReference type="NCBI Taxonomy" id="394935"/>
    <lineage>
        <taxon>Bacteria</taxon>
        <taxon>Pseudomonadati</taxon>
        <taxon>Pseudomonadota</taxon>
        <taxon>Betaproteobacteria</taxon>
        <taxon>Neisseriales</taxon>
        <taxon>Chromobacteriaceae</taxon>
        <taxon>Chromobacterium</taxon>
    </lineage>
</organism>
<dbReference type="AlphaFoldDB" id="A0A1W0CP11"/>
<dbReference type="InterPro" id="IPR025157">
    <property type="entry name" value="Hemagglutinin_rpt"/>
</dbReference>
<dbReference type="Pfam" id="PF13332">
    <property type="entry name" value="Fil_haemagg_2"/>
    <property type="match status" value="2"/>
</dbReference>
<protein>
    <recommendedName>
        <fullName evidence="3">Filamentous hemagglutinin</fullName>
    </recommendedName>
</protein>
<dbReference type="GO" id="GO:0003824">
    <property type="term" value="F:catalytic activity"/>
    <property type="evidence" value="ECO:0007669"/>
    <property type="project" value="UniProtKB-ARBA"/>
</dbReference>
<evidence type="ECO:0008006" key="3">
    <source>
        <dbReference type="Google" id="ProtNLM"/>
    </source>
</evidence>
<sequence>MAGLTSQGNLQVQAGGDAVLNGASLGSHGALTLSAGQDIRLGTAATESRSDNYYTNGDIHNNYDLSQHGSVLSGASGLTLNAGRDIATQAATITSDGQSVLLAGRDIELGTADNRHSDYNKTVRSSNGFFKKKTVTDISSHDSSTAQQTLLSADAIVVKGVRDIRAVGAQIVANNDVALIAGRDITLDSAIDRARSEHIHIEKTSGMFGGSGGGSFGVTVGSRTKGLEELQNNATHVQGVVGSNAGSLLIQA</sequence>
<dbReference type="EMBL" id="MUKV01000022">
    <property type="protein sequence ID" value="OQS36557.1"/>
    <property type="molecule type" value="Genomic_DNA"/>
</dbReference>
<name>A0A1W0CP11_9NEIS</name>
<proteinExistence type="predicted"/>
<dbReference type="Proteomes" id="UP000192721">
    <property type="component" value="Unassembled WGS sequence"/>
</dbReference>
<gene>
    <name evidence="1" type="ORF">B0T45_15950</name>
</gene>
<reference evidence="1 2" key="1">
    <citation type="submission" date="2017-02" db="EMBL/GenBank/DDBJ databases">
        <title>Chromobacterium haemolyticum H5244.</title>
        <authorList>
            <person name="Gulvik C.A."/>
        </authorList>
    </citation>
    <scope>NUCLEOTIDE SEQUENCE [LARGE SCALE GENOMIC DNA]</scope>
    <source>
        <strain evidence="1 2">H5244</strain>
    </source>
</reference>
<evidence type="ECO:0000313" key="2">
    <source>
        <dbReference type="Proteomes" id="UP000192721"/>
    </source>
</evidence>
<evidence type="ECO:0000313" key="1">
    <source>
        <dbReference type="EMBL" id="OQS36557.1"/>
    </source>
</evidence>
<comment type="caution">
    <text evidence="1">The sequence shown here is derived from an EMBL/GenBank/DDBJ whole genome shotgun (WGS) entry which is preliminary data.</text>
</comment>